<evidence type="ECO:0000313" key="2">
    <source>
        <dbReference type="EMBL" id="PUU77662.1"/>
    </source>
</evidence>
<proteinExistence type="predicted"/>
<dbReference type="AlphaFoldDB" id="A0A2T6ZQA7"/>
<comment type="caution">
    <text evidence="2">The sequence shown here is derived from an EMBL/GenBank/DDBJ whole genome shotgun (WGS) entry which is preliminary data.</text>
</comment>
<evidence type="ECO:0000256" key="1">
    <source>
        <dbReference type="SAM" id="MobiDB-lite"/>
    </source>
</evidence>
<dbReference type="EMBL" id="NESQ01000145">
    <property type="protein sequence ID" value="PUU77662.1"/>
    <property type="molecule type" value="Genomic_DNA"/>
</dbReference>
<reference evidence="2 3" key="1">
    <citation type="submission" date="2017-04" db="EMBL/GenBank/DDBJ databases">
        <title>Draft genome sequence of Tuber borchii Vittad., a whitish edible truffle.</title>
        <authorList>
            <consortium name="DOE Joint Genome Institute"/>
            <person name="Murat C."/>
            <person name="Kuo A."/>
            <person name="Barry K.W."/>
            <person name="Clum A."/>
            <person name="Dockter R.B."/>
            <person name="Fauchery L."/>
            <person name="Iotti M."/>
            <person name="Kohler A."/>
            <person name="Labutti K."/>
            <person name="Lindquist E.A."/>
            <person name="Lipzen A."/>
            <person name="Ohm R.A."/>
            <person name="Wang M."/>
            <person name="Grigoriev I.V."/>
            <person name="Zambonelli A."/>
            <person name="Martin F.M."/>
        </authorList>
    </citation>
    <scope>NUCLEOTIDE SEQUENCE [LARGE SCALE GENOMIC DNA]</scope>
    <source>
        <strain evidence="2 3">Tbo3840</strain>
    </source>
</reference>
<sequence length="113" mass="12869">MKNESFPLPPSGVLFAFLPPFFAHPYRPSHRSPTPTTVPYHRTHLRAHKEKTNLRYTNSLTSLKPNPSVPTYRSSSRPAPVEPLPFPCCWPSGPMRSCMTHAAMMLKIRTQRV</sequence>
<feature type="region of interest" description="Disordered" evidence="1">
    <location>
        <begin position="46"/>
        <end position="79"/>
    </location>
</feature>
<feature type="compositionally biased region" description="Polar residues" evidence="1">
    <location>
        <begin position="54"/>
        <end position="77"/>
    </location>
</feature>
<protein>
    <submittedName>
        <fullName evidence="2">Uncharacterized protein</fullName>
    </submittedName>
</protein>
<dbReference type="Proteomes" id="UP000244722">
    <property type="component" value="Unassembled WGS sequence"/>
</dbReference>
<evidence type="ECO:0000313" key="3">
    <source>
        <dbReference type="Proteomes" id="UP000244722"/>
    </source>
</evidence>
<organism evidence="2 3">
    <name type="scientific">Tuber borchii</name>
    <name type="common">White truffle</name>
    <dbReference type="NCBI Taxonomy" id="42251"/>
    <lineage>
        <taxon>Eukaryota</taxon>
        <taxon>Fungi</taxon>
        <taxon>Dikarya</taxon>
        <taxon>Ascomycota</taxon>
        <taxon>Pezizomycotina</taxon>
        <taxon>Pezizomycetes</taxon>
        <taxon>Pezizales</taxon>
        <taxon>Tuberaceae</taxon>
        <taxon>Tuber</taxon>
    </lineage>
</organism>
<name>A0A2T6ZQA7_TUBBO</name>
<keyword evidence="3" id="KW-1185">Reference proteome</keyword>
<accession>A0A2T6ZQA7</accession>
<gene>
    <name evidence="2" type="ORF">B9Z19DRAFT_1108727</name>
</gene>